<feature type="region of interest" description="Disordered" evidence="1">
    <location>
        <begin position="143"/>
        <end position="166"/>
    </location>
</feature>
<evidence type="ECO:0000313" key="2">
    <source>
        <dbReference type="EMBL" id="PHJ19879.1"/>
    </source>
</evidence>
<comment type="caution">
    <text evidence="2">The sequence shown here is derived from an EMBL/GenBank/DDBJ whole genome shotgun (WGS) entry which is preliminary data.</text>
</comment>
<evidence type="ECO:0000313" key="3">
    <source>
        <dbReference type="Proteomes" id="UP000221165"/>
    </source>
</evidence>
<name>A0A2C6KSA6_9APIC</name>
<evidence type="ECO:0000256" key="1">
    <source>
        <dbReference type="SAM" id="MobiDB-lite"/>
    </source>
</evidence>
<dbReference type="OrthoDB" id="332002at2759"/>
<sequence>MHKPQCFPGAGSLGARTFERIGIRASSGAPRLSGRQTTCMQSARLQSHRRSERRAFPVGCSGGCEARFQHHHTGTQALAMRPQSQKPAPFGPVSRPSLYFLHSCPAGQQPPIQSEQNQGSYSERQILKADESVSIFERIHQVQSSRHSAQTYPRAAEELSSPVVSSSAASSVRQRLSSSLSSSTASAPTFHHGDSPHFGLSSSSSSSRGVPPSLENSVLSSNYLVTSSESPSETTSPYGTPHLSGSPEWSCHETGNLGRGQKRSHLPESVSRPVGTRSRPKLSCHVLVCMLADLSRSGVRTSEAWQPLLLLLLQALPRLSAQQLQQAATALSRSGCCPPVVLQGLSEALYWKCEQRKGLPQDAVLFLDAMRKLRYCPSLRHLNKYVKSIRAGRKKLTVSQCLKLLRFFTDAGVRPVDLQLPQFYWGVLGQLKRSFSSLHPGELAATAQLLARLDIHDSNVYEQLCLCMYNRSADLINSNVGTASNLDEAVATPLFPAPGASDSSFRKVFSPDNPLLLPPERLPAADAAARAVSTDDSFFSALVHLGRTLVHVNLLRLPLPFWLALKEHTERRSGAMPPDQVVFILS</sequence>
<dbReference type="RefSeq" id="XP_067921571.1">
    <property type="nucleotide sequence ID" value="XM_068066459.1"/>
</dbReference>
<dbReference type="EMBL" id="MIGC01003151">
    <property type="protein sequence ID" value="PHJ19879.1"/>
    <property type="molecule type" value="Genomic_DNA"/>
</dbReference>
<protein>
    <submittedName>
        <fullName evidence="2">Uncharacterized protein</fullName>
    </submittedName>
</protein>
<dbReference type="AlphaFoldDB" id="A0A2C6KSA6"/>
<proteinExistence type="predicted"/>
<reference evidence="2 3" key="1">
    <citation type="journal article" date="2017" name="Int. J. Parasitol.">
        <title>The genome of the protozoan parasite Cystoisospora suis and a reverse vaccinology approach to identify vaccine candidates.</title>
        <authorList>
            <person name="Palmieri N."/>
            <person name="Shrestha A."/>
            <person name="Ruttkowski B."/>
            <person name="Beck T."/>
            <person name="Vogl C."/>
            <person name="Tomley F."/>
            <person name="Blake D.P."/>
            <person name="Joachim A."/>
        </authorList>
    </citation>
    <scope>NUCLEOTIDE SEQUENCE [LARGE SCALE GENOMIC DNA]</scope>
    <source>
        <strain evidence="2 3">Wien I</strain>
    </source>
</reference>
<feature type="compositionally biased region" description="Low complexity" evidence="1">
    <location>
        <begin position="226"/>
        <end position="237"/>
    </location>
</feature>
<accession>A0A2C6KSA6</accession>
<organism evidence="2 3">
    <name type="scientific">Cystoisospora suis</name>
    <dbReference type="NCBI Taxonomy" id="483139"/>
    <lineage>
        <taxon>Eukaryota</taxon>
        <taxon>Sar</taxon>
        <taxon>Alveolata</taxon>
        <taxon>Apicomplexa</taxon>
        <taxon>Conoidasida</taxon>
        <taxon>Coccidia</taxon>
        <taxon>Eucoccidiorida</taxon>
        <taxon>Eimeriorina</taxon>
        <taxon>Sarcocystidae</taxon>
        <taxon>Cystoisospora</taxon>
    </lineage>
</organism>
<dbReference type="VEuPathDB" id="ToxoDB:CSUI_006295"/>
<keyword evidence="3" id="KW-1185">Reference proteome</keyword>
<feature type="region of interest" description="Disordered" evidence="1">
    <location>
        <begin position="182"/>
        <end position="278"/>
    </location>
</feature>
<dbReference type="GeneID" id="94429670"/>
<feature type="compositionally biased region" description="Polar residues" evidence="1">
    <location>
        <begin position="214"/>
        <end position="225"/>
    </location>
</feature>
<gene>
    <name evidence="2" type="ORF">CSUI_006295</name>
</gene>
<dbReference type="Proteomes" id="UP000221165">
    <property type="component" value="Unassembled WGS sequence"/>
</dbReference>